<dbReference type="EMBL" id="MU001638">
    <property type="protein sequence ID" value="KAF2481087.1"/>
    <property type="molecule type" value="Genomic_DNA"/>
</dbReference>
<dbReference type="Gene3D" id="3.10.20.90">
    <property type="entry name" value="Phosphatidylinositol 3-kinase Catalytic Subunit, Chain A, domain 1"/>
    <property type="match status" value="1"/>
</dbReference>
<dbReference type="Proteomes" id="UP000799767">
    <property type="component" value="Unassembled WGS sequence"/>
</dbReference>
<dbReference type="InterPro" id="IPR029071">
    <property type="entry name" value="Ubiquitin-like_domsf"/>
</dbReference>
<feature type="region of interest" description="Disordered" evidence="1">
    <location>
        <begin position="344"/>
        <end position="372"/>
    </location>
</feature>
<dbReference type="InterPro" id="IPR022617">
    <property type="entry name" value="Rad60/SUMO-like_dom"/>
</dbReference>
<feature type="compositionally biased region" description="Acidic residues" evidence="1">
    <location>
        <begin position="180"/>
        <end position="189"/>
    </location>
</feature>
<organism evidence="3 4">
    <name type="scientific">Neohortaea acidophila</name>
    <dbReference type="NCBI Taxonomy" id="245834"/>
    <lineage>
        <taxon>Eukaryota</taxon>
        <taxon>Fungi</taxon>
        <taxon>Dikarya</taxon>
        <taxon>Ascomycota</taxon>
        <taxon>Pezizomycotina</taxon>
        <taxon>Dothideomycetes</taxon>
        <taxon>Dothideomycetidae</taxon>
        <taxon>Mycosphaerellales</taxon>
        <taxon>Teratosphaeriaceae</taxon>
        <taxon>Neohortaea</taxon>
    </lineage>
</organism>
<evidence type="ECO:0000256" key="1">
    <source>
        <dbReference type="SAM" id="MobiDB-lite"/>
    </source>
</evidence>
<dbReference type="SUPFAM" id="SSF54236">
    <property type="entry name" value="Ubiquitin-like"/>
    <property type="match status" value="1"/>
</dbReference>
<dbReference type="RefSeq" id="XP_033587657.1">
    <property type="nucleotide sequence ID" value="XM_033729920.1"/>
</dbReference>
<feature type="region of interest" description="Disordered" evidence="1">
    <location>
        <begin position="1"/>
        <end position="242"/>
    </location>
</feature>
<feature type="compositionally biased region" description="Basic and acidic residues" evidence="1">
    <location>
        <begin position="109"/>
        <end position="128"/>
    </location>
</feature>
<evidence type="ECO:0000313" key="3">
    <source>
        <dbReference type="EMBL" id="KAF2481087.1"/>
    </source>
</evidence>
<feature type="compositionally biased region" description="Basic and acidic residues" evidence="1">
    <location>
        <begin position="344"/>
        <end position="364"/>
    </location>
</feature>
<proteinExistence type="predicted"/>
<reference evidence="3" key="1">
    <citation type="journal article" date="2020" name="Stud. Mycol.">
        <title>101 Dothideomycetes genomes: a test case for predicting lifestyles and emergence of pathogens.</title>
        <authorList>
            <person name="Haridas S."/>
            <person name="Albert R."/>
            <person name="Binder M."/>
            <person name="Bloem J."/>
            <person name="Labutti K."/>
            <person name="Salamov A."/>
            <person name="Andreopoulos B."/>
            <person name="Baker S."/>
            <person name="Barry K."/>
            <person name="Bills G."/>
            <person name="Bluhm B."/>
            <person name="Cannon C."/>
            <person name="Castanera R."/>
            <person name="Culley D."/>
            <person name="Daum C."/>
            <person name="Ezra D."/>
            <person name="Gonzalez J."/>
            <person name="Henrissat B."/>
            <person name="Kuo A."/>
            <person name="Liang C."/>
            <person name="Lipzen A."/>
            <person name="Lutzoni F."/>
            <person name="Magnuson J."/>
            <person name="Mondo S."/>
            <person name="Nolan M."/>
            <person name="Ohm R."/>
            <person name="Pangilinan J."/>
            <person name="Park H.-J."/>
            <person name="Ramirez L."/>
            <person name="Alfaro M."/>
            <person name="Sun H."/>
            <person name="Tritt A."/>
            <person name="Yoshinaga Y."/>
            <person name="Zwiers L.-H."/>
            <person name="Turgeon B."/>
            <person name="Goodwin S."/>
            <person name="Spatafora J."/>
            <person name="Crous P."/>
            <person name="Grigoriev I."/>
        </authorList>
    </citation>
    <scope>NUCLEOTIDE SEQUENCE</scope>
    <source>
        <strain evidence="3">CBS 113389</strain>
    </source>
</reference>
<evidence type="ECO:0000259" key="2">
    <source>
        <dbReference type="Pfam" id="PF11976"/>
    </source>
</evidence>
<dbReference type="OrthoDB" id="3365399at2759"/>
<evidence type="ECO:0000313" key="4">
    <source>
        <dbReference type="Proteomes" id="UP000799767"/>
    </source>
</evidence>
<feature type="compositionally biased region" description="Acidic residues" evidence="1">
    <location>
        <begin position="90"/>
        <end position="99"/>
    </location>
</feature>
<dbReference type="AlphaFoldDB" id="A0A6A6PPA0"/>
<dbReference type="CDD" id="cd17080">
    <property type="entry name" value="Ubl_SLD2_Esc2_like"/>
    <property type="match status" value="1"/>
</dbReference>
<feature type="domain" description="Rad60/SUMO-like" evidence="2">
    <location>
        <begin position="380"/>
        <end position="451"/>
    </location>
</feature>
<protein>
    <recommendedName>
        <fullName evidence="2">Rad60/SUMO-like domain-containing protein</fullName>
    </recommendedName>
</protein>
<sequence length="454" mass="50596">MSLFNRPAWAKSTQTTELANDEPDTNIFSHSGRAFREIVAEQERKKQAKLDRKKEKEERRLSRKRDSGGQADGEAAPNAAASKRMRISPPEEDDDDDYMPVDGGVAASPRRDRYNGSVDGLRREEGVVRRSPRGKQRYAVAGDGTPSRRDRPNIQVVDLGSSDGEGHEDIFQPQIPLNEPVEEDSDDEFAALARRARQQRQSKDDLGQDKALGQSHTTRASPAVGPALDTGQARQTTPPPDPTIQLLVSSTLEGTKPMLVYRKLSQNIGAVRKIWCERQGFSEEAAKDVFFVHRMRRVYDVTTCRSLGLEVDSFGNLTFKGGEGEEDVDKVHLEAVTEETFRQKKLEKAEDSQKRNGESFAHAEDEAELQSTEPAKEEFIRLLLKAKGEEDFKLKVKASTTFARIIAAYTKTHAALEGQQLSLEFDGDKLNPDDEVQSTEVADLDCLQVHISSA</sequence>
<dbReference type="GeneID" id="54470922"/>
<name>A0A6A6PPA0_9PEZI</name>
<gene>
    <name evidence="3" type="ORF">BDY17DRAFT_182520</name>
</gene>
<dbReference type="Pfam" id="PF11976">
    <property type="entry name" value="Rad60-SLD"/>
    <property type="match status" value="1"/>
</dbReference>
<keyword evidence="4" id="KW-1185">Reference proteome</keyword>
<feature type="compositionally biased region" description="Basic and acidic residues" evidence="1">
    <location>
        <begin position="34"/>
        <end position="67"/>
    </location>
</feature>
<accession>A0A6A6PPA0</accession>